<reference evidence="1 2" key="1">
    <citation type="submission" date="2021-07" db="EMBL/GenBank/DDBJ databases">
        <title>Stakelama flava sp. nov., a novel endophytic bacterium isolated from branch of Kandelia candel.</title>
        <authorList>
            <person name="Tuo L."/>
        </authorList>
    </citation>
    <scope>NUCLEOTIDE SEQUENCE [LARGE SCALE GENOMIC DNA]</scope>
    <source>
        <strain evidence="1 2">CBK3Z-3</strain>
    </source>
</reference>
<sequence>MARVGHLIRRKQQEIEKITRIIRAAFTGTGALAPEPARIIRIVLIGPYARRSWIEDRDTLDHADYEFWIVVNHPLFTDTALWEPVEAFIAREVGRRCAVSLTVYSRQDIRTARATRDTYILDRLEAGITLYRAKRDAPLGRRERAMWQRRATRRG</sequence>
<organism evidence="1 2">
    <name type="scientific">Stakelama flava</name>
    <dbReference type="NCBI Taxonomy" id="2860338"/>
    <lineage>
        <taxon>Bacteria</taxon>
        <taxon>Pseudomonadati</taxon>
        <taxon>Pseudomonadota</taxon>
        <taxon>Alphaproteobacteria</taxon>
        <taxon>Sphingomonadales</taxon>
        <taxon>Sphingomonadaceae</taxon>
        <taxon>Stakelama</taxon>
    </lineage>
</organism>
<dbReference type="EMBL" id="JAHWZX010000003">
    <property type="protein sequence ID" value="MBW4330250.1"/>
    <property type="molecule type" value="Genomic_DNA"/>
</dbReference>
<proteinExistence type="predicted"/>
<dbReference type="Proteomes" id="UP001197214">
    <property type="component" value="Unassembled WGS sequence"/>
</dbReference>
<protein>
    <recommendedName>
        <fullName evidence="3">Nucleotidyltransferase domain-containing protein</fullName>
    </recommendedName>
</protein>
<evidence type="ECO:0000313" key="2">
    <source>
        <dbReference type="Proteomes" id="UP001197214"/>
    </source>
</evidence>
<name>A0ABS6XJ77_9SPHN</name>
<evidence type="ECO:0008006" key="3">
    <source>
        <dbReference type="Google" id="ProtNLM"/>
    </source>
</evidence>
<accession>A0ABS6XJ77</accession>
<keyword evidence="2" id="KW-1185">Reference proteome</keyword>
<evidence type="ECO:0000313" key="1">
    <source>
        <dbReference type="EMBL" id="MBW4330250.1"/>
    </source>
</evidence>
<comment type="caution">
    <text evidence="1">The sequence shown here is derived from an EMBL/GenBank/DDBJ whole genome shotgun (WGS) entry which is preliminary data.</text>
</comment>
<gene>
    <name evidence="1" type="ORF">KY084_05100</name>
</gene>